<feature type="compositionally biased region" description="Basic and acidic residues" evidence="1">
    <location>
        <begin position="179"/>
        <end position="189"/>
    </location>
</feature>
<feature type="region of interest" description="Disordered" evidence="1">
    <location>
        <begin position="17"/>
        <end position="43"/>
    </location>
</feature>
<feature type="compositionally biased region" description="Basic residues" evidence="1">
    <location>
        <begin position="30"/>
        <end position="39"/>
    </location>
</feature>
<dbReference type="Proteomes" id="UP001632037">
    <property type="component" value="Unassembled WGS sequence"/>
</dbReference>
<evidence type="ECO:0000313" key="3">
    <source>
        <dbReference type="Proteomes" id="UP001632037"/>
    </source>
</evidence>
<evidence type="ECO:0000313" key="2">
    <source>
        <dbReference type="EMBL" id="KAL3661287.1"/>
    </source>
</evidence>
<sequence length="263" mass="28884">MLDTVALSEEELGMLFGPASHGATGNTMLRKPRATRSSRKPMANRANALGKHAATKSMKASKTAARPIVTTVLNVVNGASPARCGYRTGKCQNLQAFKRNGKLHKLCEFHRERANLNQKKLDRKKRLQRSKLSRKTSSSCGSMSSASSVTSEDDNRSLDLEDRSPRTVEAVTSSIFVKAEPKTEPKTEPSELDPELVLPTSLDEAPLVLGCEELAIFCSLMTFDIGHRARDSPPSARTPSCHYYTRIRETASARVHSDTLLDQ</sequence>
<feature type="region of interest" description="Disordered" evidence="1">
    <location>
        <begin position="118"/>
        <end position="194"/>
    </location>
</feature>
<accession>A0ABD3F477</accession>
<evidence type="ECO:0000256" key="1">
    <source>
        <dbReference type="SAM" id="MobiDB-lite"/>
    </source>
</evidence>
<name>A0ABD3F477_9STRA</name>
<gene>
    <name evidence="2" type="ORF">V7S43_013493</name>
</gene>
<keyword evidence="3" id="KW-1185">Reference proteome</keyword>
<feature type="compositionally biased region" description="Low complexity" evidence="1">
    <location>
        <begin position="135"/>
        <end position="150"/>
    </location>
</feature>
<organism evidence="2 3">
    <name type="scientific">Phytophthora oleae</name>
    <dbReference type="NCBI Taxonomy" id="2107226"/>
    <lineage>
        <taxon>Eukaryota</taxon>
        <taxon>Sar</taxon>
        <taxon>Stramenopiles</taxon>
        <taxon>Oomycota</taxon>
        <taxon>Peronosporomycetes</taxon>
        <taxon>Peronosporales</taxon>
        <taxon>Peronosporaceae</taxon>
        <taxon>Phytophthora</taxon>
    </lineage>
</organism>
<comment type="caution">
    <text evidence="2">The sequence shown here is derived from an EMBL/GenBank/DDBJ whole genome shotgun (WGS) entry which is preliminary data.</text>
</comment>
<protein>
    <submittedName>
        <fullName evidence="2">Uncharacterized protein</fullName>
    </submittedName>
</protein>
<reference evidence="2 3" key="1">
    <citation type="submission" date="2024-09" db="EMBL/GenBank/DDBJ databases">
        <title>Genome sequencing and assembly of Phytophthora oleae, isolate VK10A, causative agent of rot of olive drupes.</title>
        <authorList>
            <person name="Conti Taguali S."/>
            <person name="Riolo M."/>
            <person name="La Spada F."/>
            <person name="Cacciola S.O."/>
            <person name="Dionisio G."/>
        </authorList>
    </citation>
    <scope>NUCLEOTIDE SEQUENCE [LARGE SCALE GENOMIC DNA]</scope>
    <source>
        <strain evidence="2 3">VK10A</strain>
    </source>
</reference>
<dbReference type="EMBL" id="JBIMZQ010000036">
    <property type="protein sequence ID" value="KAL3661287.1"/>
    <property type="molecule type" value="Genomic_DNA"/>
</dbReference>
<dbReference type="AlphaFoldDB" id="A0ABD3F477"/>
<feature type="compositionally biased region" description="Basic and acidic residues" evidence="1">
    <location>
        <begin position="153"/>
        <end position="166"/>
    </location>
</feature>
<proteinExistence type="predicted"/>
<feature type="compositionally biased region" description="Basic residues" evidence="1">
    <location>
        <begin position="121"/>
        <end position="134"/>
    </location>
</feature>